<dbReference type="InterPro" id="IPR018253">
    <property type="entry name" value="DnaJ_domain_CS"/>
</dbReference>
<dbReference type="Proteomes" id="UP000316621">
    <property type="component" value="Chromosome 6"/>
</dbReference>
<dbReference type="EMBL" id="CM010720">
    <property type="protein sequence ID" value="RZC66470.1"/>
    <property type="molecule type" value="Genomic_DNA"/>
</dbReference>
<reference evidence="4 5" key="1">
    <citation type="journal article" date="2018" name="Science">
        <title>The opium poppy genome and morphinan production.</title>
        <authorList>
            <person name="Guo L."/>
            <person name="Winzer T."/>
            <person name="Yang X."/>
            <person name="Li Y."/>
            <person name="Ning Z."/>
            <person name="He Z."/>
            <person name="Teodor R."/>
            <person name="Lu Y."/>
            <person name="Bowser T.A."/>
            <person name="Graham I.A."/>
            <person name="Ye K."/>
        </authorList>
    </citation>
    <scope>NUCLEOTIDE SEQUENCE [LARGE SCALE GENOMIC DNA]</scope>
    <source>
        <strain evidence="5">cv. HN1</strain>
        <tissue evidence="4">Leaves</tissue>
    </source>
</reference>
<dbReference type="InterPro" id="IPR026894">
    <property type="entry name" value="DnaJ_X"/>
</dbReference>
<organism evidence="4 5">
    <name type="scientific">Papaver somniferum</name>
    <name type="common">Opium poppy</name>
    <dbReference type="NCBI Taxonomy" id="3469"/>
    <lineage>
        <taxon>Eukaryota</taxon>
        <taxon>Viridiplantae</taxon>
        <taxon>Streptophyta</taxon>
        <taxon>Embryophyta</taxon>
        <taxon>Tracheophyta</taxon>
        <taxon>Spermatophyta</taxon>
        <taxon>Magnoliopsida</taxon>
        <taxon>Ranunculales</taxon>
        <taxon>Papaveraceae</taxon>
        <taxon>Papaveroideae</taxon>
        <taxon>Papaver</taxon>
    </lineage>
</organism>
<dbReference type="PROSITE" id="PS00636">
    <property type="entry name" value="DNAJ_1"/>
    <property type="match status" value="1"/>
</dbReference>
<evidence type="ECO:0000313" key="4">
    <source>
        <dbReference type="EMBL" id="RZC66470.1"/>
    </source>
</evidence>
<proteinExistence type="predicted"/>
<dbReference type="Pfam" id="PF09814">
    <property type="entry name" value="HECT_2"/>
    <property type="match status" value="2"/>
</dbReference>
<dbReference type="InterPro" id="IPR001623">
    <property type="entry name" value="DnaJ_domain"/>
</dbReference>
<dbReference type="Gene3D" id="1.10.287.110">
    <property type="entry name" value="DnaJ domain"/>
    <property type="match status" value="1"/>
</dbReference>
<dbReference type="AlphaFoldDB" id="A0A4Y7K2A8"/>
<dbReference type="CDD" id="cd06257">
    <property type="entry name" value="DnaJ"/>
    <property type="match status" value="1"/>
</dbReference>
<accession>A0A4Y7K2A8</accession>
<feature type="region of interest" description="Disordered" evidence="2">
    <location>
        <begin position="252"/>
        <end position="273"/>
    </location>
</feature>
<dbReference type="STRING" id="3469.A0A4Y7K2A8"/>
<dbReference type="InterPro" id="IPR019193">
    <property type="entry name" value="UBQ-conj_enz_E2-bd_prot"/>
</dbReference>
<dbReference type="Pfam" id="PF00226">
    <property type="entry name" value="DnaJ"/>
    <property type="match status" value="1"/>
</dbReference>
<dbReference type="InterPro" id="IPR036869">
    <property type="entry name" value="J_dom_sf"/>
</dbReference>
<dbReference type="PRINTS" id="PR00625">
    <property type="entry name" value="JDOMAIN"/>
</dbReference>
<keyword evidence="1" id="KW-0175">Coiled coil</keyword>
<feature type="coiled-coil region" evidence="1">
    <location>
        <begin position="340"/>
        <end position="367"/>
    </location>
</feature>
<evidence type="ECO:0000313" key="5">
    <source>
        <dbReference type="Proteomes" id="UP000316621"/>
    </source>
</evidence>
<dbReference type="Gramene" id="RZC66470">
    <property type="protein sequence ID" value="RZC66470"/>
    <property type="gene ID" value="C5167_010167"/>
</dbReference>
<dbReference type="Pfam" id="PF14308">
    <property type="entry name" value="DnaJ-X"/>
    <property type="match status" value="1"/>
</dbReference>
<gene>
    <name evidence="4" type="ORF">C5167_010167</name>
</gene>
<dbReference type="PANTHER" id="PTHR44094:SF8">
    <property type="entry name" value="DNAJ HEAT SHOCK N-TERMINAL DOMAIN-CONTAINING PROTEIN-RELATED"/>
    <property type="match status" value="1"/>
</dbReference>
<dbReference type="PANTHER" id="PTHR44094">
    <property type="entry name" value="DNAJ HEAT SHOCK N-TERMINAL DOMAIN-CONTAINING PROTEIN"/>
    <property type="match status" value="1"/>
</dbReference>
<evidence type="ECO:0000259" key="3">
    <source>
        <dbReference type="PROSITE" id="PS50076"/>
    </source>
</evidence>
<dbReference type="PROSITE" id="PS50076">
    <property type="entry name" value="DNAJ_2"/>
    <property type="match status" value="1"/>
</dbReference>
<feature type="domain" description="J" evidence="3">
    <location>
        <begin position="553"/>
        <end position="618"/>
    </location>
</feature>
<dbReference type="SUPFAM" id="SSF46565">
    <property type="entry name" value="Chaperone J-domain"/>
    <property type="match status" value="1"/>
</dbReference>
<keyword evidence="5" id="KW-1185">Reference proteome</keyword>
<protein>
    <recommendedName>
        <fullName evidence="3">J domain-containing protein</fullName>
    </recommendedName>
</protein>
<evidence type="ECO:0000256" key="2">
    <source>
        <dbReference type="SAM" id="MobiDB-lite"/>
    </source>
</evidence>
<name>A0A4Y7K2A8_PAPSO</name>
<evidence type="ECO:0000256" key="1">
    <source>
        <dbReference type="SAM" id="Coils"/>
    </source>
</evidence>
<dbReference type="InterPro" id="IPR052423">
    <property type="entry name" value="EMIR"/>
</dbReference>
<dbReference type="SMART" id="SM00271">
    <property type="entry name" value="DnaJ"/>
    <property type="match status" value="1"/>
</dbReference>
<sequence length="887" mass="99037">MSQLQNPRKWRYTWETLSHLSTLKLFLFNPDVKPATQCKTLKIDPRFEESLLLVTWEEIQGEGFVGNSLRVPIPKVLIQVDSPLDFKATEDHIEVKLVLVLPVDHPFVANFNSVLNLSDEDSAEVSDSFQPLSIDSDIKHLLSGSEVDFYCKNCSYRLTKTPLRSFVEMPSFDWREVADNWFGTCCCSFGGISEILVKKYANSCSSVKGTCLYDATCVVVSKDDISGYVFPDSLEGIEKYVQESGLASEECVTGSGIDPQNDRSEGLSCGTDGTANGDDKPSCIPTVSILDDEVNGRHSILHASLCTSLSGLDLSENVVNRDGSSTNDHSHCCMEKTSFIRSLEDCMEKTSSENQELTNNFKLLRDQRSVLNGSLGNGFMVRTSNLSKNVEWIEFPCSQCSHIVGAYPSMHNGHAPLDGGVRFFKCYISSNLPAGRIGDVFRKHSLERMFANQLIESANEELSFRTVVRDLKTNSAMLQIVLLNTNAWCCSGFCVETGGATGPISKKNLQAVVKVLFSDGRNTTEAQSRMLEEWVTKKQAHELHFLAMVKETEYYEILGVNVDATPAEIKKAYYVKARLVHPDKNPGDPKAAQNFQVLGEAYQVLSDPAKRKDYDQNGKAGLSHDSMMDPATLFGMLFGSEFFDDYVGQLALATVASVELEEDSQIPEFRRQRIQEIQKEREEKLIKLLIDRLQPFVEGRKEEFVSWGNSEARRLSQAAFGEAMLHTIGYIYTRQGARELGKKRRLMGVPFIAEWVRDKGHNIKSQVTAASGAVALIQIQEGMKKLDQTENREESLIKHLEGKKDEMVNSLWKINVVDIESTLSRVCQTVLKDPSVSKDMLRLRAKGLKKLGAIFQASGAKVLYRRENSLRYEDAVKANSASPAETS</sequence>